<gene>
    <name evidence="9" type="ORF">F4V44_11555</name>
</gene>
<feature type="transmembrane region" description="Helical" evidence="8">
    <location>
        <begin position="108"/>
        <end position="131"/>
    </location>
</feature>
<dbReference type="NCBIfam" id="TIGR00912">
    <property type="entry name" value="2A0309"/>
    <property type="match status" value="1"/>
</dbReference>
<comment type="subcellular location">
    <subcellularLocation>
        <location evidence="1">Membrane</location>
        <topology evidence="1">Multi-pass membrane protein</topology>
    </subcellularLocation>
</comment>
<dbReference type="OrthoDB" id="2661055at2"/>
<feature type="transmembrane region" description="Helical" evidence="8">
    <location>
        <begin position="143"/>
        <end position="164"/>
    </location>
</feature>
<keyword evidence="10" id="KW-1185">Reference proteome</keyword>
<comment type="caution">
    <text evidence="9">The sequence shown here is derived from an EMBL/GenBank/DDBJ whole genome shotgun (WGS) entry which is preliminary data.</text>
</comment>
<keyword evidence="4" id="KW-0309">Germination</keyword>
<dbReference type="RefSeq" id="WP_150440181.1">
    <property type="nucleotide sequence ID" value="NZ_VYKL01000017.1"/>
</dbReference>
<dbReference type="InterPro" id="IPR004761">
    <property type="entry name" value="Spore_GerAB"/>
</dbReference>
<feature type="transmembrane region" description="Helical" evidence="8">
    <location>
        <begin position="334"/>
        <end position="353"/>
    </location>
</feature>
<name>A0A5J5HQQ2_9BACI</name>
<feature type="transmembrane region" description="Helical" evidence="8">
    <location>
        <begin position="12"/>
        <end position="33"/>
    </location>
</feature>
<feature type="transmembrane region" description="Helical" evidence="8">
    <location>
        <begin position="306"/>
        <end position="322"/>
    </location>
</feature>
<feature type="transmembrane region" description="Helical" evidence="8">
    <location>
        <begin position="216"/>
        <end position="241"/>
    </location>
</feature>
<evidence type="ECO:0000256" key="3">
    <source>
        <dbReference type="ARBA" id="ARBA00022448"/>
    </source>
</evidence>
<feature type="transmembrane region" description="Helical" evidence="8">
    <location>
        <begin position="184"/>
        <end position="204"/>
    </location>
</feature>
<keyword evidence="6 8" id="KW-1133">Transmembrane helix</keyword>
<proteinExistence type="inferred from homology"/>
<dbReference type="EMBL" id="VYKL01000017">
    <property type="protein sequence ID" value="KAA9024232.1"/>
    <property type="molecule type" value="Genomic_DNA"/>
</dbReference>
<dbReference type="GO" id="GO:0009847">
    <property type="term" value="P:spore germination"/>
    <property type="evidence" value="ECO:0007669"/>
    <property type="project" value="InterPro"/>
</dbReference>
<keyword evidence="5 8" id="KW-0812">Transmembrane</keyword>
<evidence type="ECO:0000256" key="1">
    <source>
        <dbReference type="ARBA" id="ARBA00004141"/>
    </source>
</evidence>
<dbReference type="AlphaFoldDB" id="A0A5J5HQQ2"/>
<evidence type="ECO:0000313" key="10">
    <source>
        <dbReference type="Proteomes" id="UP000326671"/>
    </source>
</evidence>
<dbReference type="PANTHER" id="PTHR34975">
    <property type="entry name" value="SPORE GERMINATION PROTEIN A2"/>
    <property type="match status" value="1"/>
</dbReference>
<evidence type="ECO:0000313" key="9">
    <source>
        <dbReference type="EMBL" id="KAA9024232.1"/>
    </source>
</evidence>
<dbReference type="PANTHER" id="PTHR34975:SF2">
    <property type="entry name" value="SPORE GERMINATION PROTEIN A2"/>
    <property type="match status" value="1"/>
</dbReference>
<evidence type="ECO:0000256" key="8">
    <source>
        <dbReference type="SAM" id="Phobius"/>
    </source>
</evidence>
<evidence type="ECO:0000256" key="4">
    <source>
        <dbReference type="ARBA" id="ARBA00022544"/>
    </source>
</evidence>
<evidence type="ECO:0000256" key="2">
    <source>
        <dbReference type="ARBA" id="ARBA00007998"/>
    </source>
</evidence>
<evidence type="ECO:0000256" key="6">
    <source>
        <dbReference type="ARBA" id="ARBA00022989"/>
    </source>
</evidence>
<dbReference type="GO" id="GO:0016020">
    <property type="term" value="C:membrane"/>
    <property type="evidence" value="ECO:0007669"/>
    <property type="project" value="UniProtKB-SubCell"/>
</dbReference>
<reference evidence="9 10" key="1">
    <citation type="submission" date="2019-09" db="EMBL/GenBank/DDBJ databases">
        <title>Whole genome sequences of isolates from the Mars Exploration Rovers.</title>
        <authorList>
            <person name="Seuylemezian A."/>
            <person name="Vaishampayan P."/>
        </authorList>
    </citation>
    <scope>NUCLEOTIDE SEQUENCE [LARGE SCALE GENOMIC DNA]</scope>
    <source>
        <strain evidence="9 10">MER_TA_151</strain>
    </source>
</reference>
<dbReference type="Gene3D" id="1.20.1740.10">
    <property type="entry name" value="Amino acid/polyamine transporter I"/>
    <property type="match status" value="1"/>
</dbReference>
<accession>A0A5J5HQQ2</accession>
<sequence length="369" mass="40815">MADSKEVTTVQAATILISTIIGVGVLPLPLFAVRAGETGAPFITLLGIAIAAFGLFIVTKLGIRYSDKSIITYSEDILGKWLGRFFSLFVIIFFSVLTALAAREFGAVVITAVLLETPLEVTVLVMLLLAAISARNTMNTFAYIHNFYIPIILAPVLIIVALSLKNANFLNVRPFLSSNIQDSFFGALTIAALFQGSFIMTLIIPSLKNPKSAMKASWWAIFISGGLYVLLVLATVAIFGAEEIKRLYWPTLELARTTSLPGNVLQRLDVIFIAVWVIAVFTTIFATYFLTIHSVKQLFRLQDHKMLAYFMLPFIFILAMLPENIVQLYDVIKIAGRAGLIVTIIYPTFLFMIDVLKSKRRKKGESKQA</sequence>
<comment type="similarity">
    <text evidence="2">Belongs to the amino acid-polyamine-organocation (APC) superfamily. Spore germination protein (SGP) (TC 2.A.3.9) family.</text>
</comment>
<organism evidence="9 10">
    <name type="scientific">Niallia endozanthoxylica</name>
    <dbReference type="NCBI Taxonomy" id="2036016"/>
    <lineage>
        <taxon>Bacteria</taxon>
        <taxon>Bacillati</taxon>
        <taxon>Bacillota</taxon>
        <taxon>Bacilli</taxon>
        <taxon>Bacillales</taxon>
        <taxon>Bacillaceae</taxon>
        <taxon>Niallia</taxon>
    </lineage>
</organism>
<feature type="transmembrane region" description="Helical" evidence="8">
    <location>
        <begin position="39"/>
        <end position="61"/>
    </location>
</feature>
<feature type="transmembrane region" description="Helical" evidence="8">
    <location>
        <begin position="81"/>
        <end position="102"/>
    </location>
</feature>
<dbReference type="Proteomes" id="UP000326671">
    <property type="component" value="Unassembled WGS sequence"/>
</dbReference>
<dbReference type="Pfam" id="PF03845">
    <property type="entry name" value="Spore_permease"/>
    <property type="match status" value="1"/>
</dbReference>
<protein>
    <submittedName>
        <fullName evidence="9">GerAB/ArcD/ProY family transporter</fullName>
    </submittedName>
</protein>
<keyword evidence="7 8" id="KW-0472">Membrane</keyword>
<evidence type="ECO:0000256" key="5">
    <source>
        <dbReference type="ARBA" id="ARBA00022692"/>
    </source>
</evidence>
<feature type="transmembrane region" description="Helical" evidence="8">
    <location>
        <begin position="270"/>
        <end position="294"/>
    </location>
</feature>
<keyword evidence="3" id="KW-0813">Transport</keyword>
<evidence type="ECO:0000256" key="7">
    <source>
        <dbReference type="ARBA" id="ARBA00023136"/>
    </source>
</evidence>